<name>A0A2S3R538_VIBVL</name>
<evidence type="ECO:0000313" key="1">
    <source>
        <dbReference type="EMBL" id="POB48821.1"/>
    </source>
</evidence>
<protein>
    <submittedName>
        <fullName evidence="1">Uncharacterized protein</fullName>
    </submittedName>
</protein>
<proteinExistence type="predicted"/>
<gene>
    <name evidence="1" type="ORF">CRN52_07425</name>
</gene>
<dbReference type="Proteomes" id="UP000237466">
    <property type="component" value="Unassembled WGS sequence"/>
</dbReference>
<reference evidence="1 2" key="1">
    <citation type="journal article" date="2018" name="Front. Microbiol.">
        <title>Phylogeny of Vibrio vulnificus from the Analysis of the Core-Genome: Implications for Intra-Species Taxonomy.</title>
        <authorList>
            <person name="Roig F.J."/>
            <person name="Gonzalez-Candelas F."/>
            <person name="Sanjuan E."/>
            <person name="Fouz B."/>
            <person name="Feil E.J."/>
            <person name="Llorens C."/>
            <person name="Baker-Austin C."/>
            <person name="Oliver J.D."/>
            <person name="Danin-Poleg Y."/>
            <person name="Gibas C.J."/>
            <person name="Kashi Y."/>
            <person name="Gulig P.A."/>
            <person name="Morrison S.S."/>
            <person name="Amaro C."/>
        </authorList>
    </citation>
    <scope>NUCLEOTIDE SEQUENCE [LARGE SCALE GENOMIC DNA]</scope>
    <source>
        <strain evidence="1 2">CECT4608</strain>
    </source>
</reference>
<accession>A0A2S3R538</accession>
<dbReference type="AlphaFoldDB" id="A0A2S3R538"/>
<sequence>MKLQRCWLHSFIGTPARPNHIAYLCSRGFTHLPPTCNSKLFGYNFTNCCLYKPHTIQVLLINESRRIIIHFA</sequence>
<comment type="caution">
    <text evidence="1">The sequence shown here is derived from an EMBL/GenBank/DDBJ whole genome shotgun (WGS) entry which is preliminary data.</text>
</comment>
<organism evidence="1 2">
    <name type="scientific">Vibrio vulnificus</name>
    <dbReference type="NCBI Taxonomy" id="672"/>
    <lineage>
        <taxon>Bacteria</taxon>
        <taxon>Pseudomonadati</taxon>
        <taxon>Pseudomonadota</taxon>
        <taxon>Gammaproteobacteria</taxon>
        <taxon>Vibrionales</taxon>
        <taxon>Vibrionaceae</taxon>
        <taxon>Vibrio</taxon>
    </lineage>
</organism>
<dbReference type="EMBL" id="PDGH01000058">
    <property type="protein sequence ID" value="POB48821.1"/>
    <property type="molecule type" value="Genomic_DNA"/>
</dbReference>
<evidence type="ECO:0000313" key="2">
    <source>
        <dbReference type="Proteomes" id="UP000237466"/>
    </source>
</evidence>